<dbReference type="AlphaFoldDB" id="A0A3P3ZF69"/>
<feature type="transmembrane region" description="Helical" evidence="7">
    <location>
        <begin position="171"/>
        <end position="189"/>
    </location>
</feature>
<sequence>MVTMLLLFSSLVQGFSSSVVSIFMNGELALQPVEVAQYWAYIGCMMWFQPLLGYISDAVVVLGEKRRPLFVLAAVLNTVIYAVYSLFPGATGSFTRFVAWSMVSQLCTMGLYIPLNGLVVEVGRHDAETVEESNARMSVIMSETMVWRSMGSLIGAVLHTCLIAFLSVRPLLGIAGLLFLVLVPIVGFTPRHLFLRPSMQDGNFCSSIANAGWMLWSNSDVRNLRRDGVCFVLLLAFVFVYTMMPDASSIYYSYLYVVFQFPNWFYSMNGCIAHLGSMAGAYVFSCWTNRRARQEACGGTRMSVFFIFMMGSVAWAVGYVSNLLLCTGFITGTLGISAAVYVPVDNFFTSLVARFAFMPTLIMAAEHAPKFFEATAFEVFSVASMGGGIVSGLLTGCIAKGLRITRTDYSQLWALISVSIVARLMPIFLAYLLPERRASRGGEGHLDDAVVVVGHEASDSSVKADGATPWTWVT</sequence>
<evidence type="ECO:0000256" key="3">
    <source>
        <dbReference type="ARBA" id="ARBA00022448"/>
    </source>
</evidence>
<feature type="transmembrane region" description="Helical" evidence="7">
    <location>
        <begin position="38"/>
        <end position="62"/>
    </location>
</feature>
<feature type="transmembrane region" description="Helical" evidence="7">
    <location>
        <begin position="93"/>
        <end position="115"/>
    </location>
</feature>
<keyword evidence="4 7" id="KW-0812">Transmembrane</keyword>
<comment type="subcellular location">
    <subcellularLocation>
        <location evidence="1">Membrane</location>
        <topology evidence="1">Multi-pass membrane protein</topology>
    </subcellularLocation>
</comment>
<dbReference type="VEuPathDB" id="TriTrypDB:LbrM.32.3960"/>
<feature type="transmembrane region" description="Helical" evidence="7">
    <location>
        <begin position="413"/>
        <end position="433"/>
    </location>
</feature>
<evidence type="ECO:0000256" key="7">
    <source>
        <dbReference type="SAM" id="Phobius"/>
    </source>
</evidence>
<dbReference type="Gene3D" id="1.20.1250.20">
    <property type="entry name" value="MFS general substrate transporter like domains"/>
    <property type="match status" value="1"/>
</dbReference>
<dbReference type="PANTHER" id="PTHR31585:SF0">
    <property type="entry name" value="FOLATE-BIOPTERIN TRANSPORTER 1, CHLOROPLASTIC"/>
    <property type="match status" value="1"/>
</dbReference>
<gene>
    <name evidence="8" type="ORF">LBRM2904_32.3950</name>
</gene>
<dbReference type="KEGG" id="lbz:LBRM_32_3960"/>
<feature type="transmembrane region" description="Helical" evidence="7">
    <location>
        <begin position="69"/>
        <end position="87"/>
    </location>
</feature>
<dbReference type="Pfam" id="PF03092">
    <property type="entry name" value="BT1"/>
    <property type="match status" value="1"/>
</dbReference>
<evidence type="ECO:0000256" key="6">
    <source>
        <dbReference type="ARBA" id="ARBA00023136"/>
    </source>
</evidence>
<organism evidence="8 9">
    <name type="scientific">Leishmania braziliensis MHOM/BR/75/M2904</name>
    <dbReference type="NCBI Taxonomy" id="420245"/>
    <lineage>
        <taxon>Eukaryota</taxon>
        <taxon>Discoba</taxon>
        <taxon>Euglenozoa</taxon>
        <taxon>Kinetoplastea</taxon>
        <taxon>Metakinetoplastina</taxon>
        <taxon>Trypanosomatida</taxon>
        <taxon>Trypanosomatidae</taxon>
        <taxon>Leishmaniinae</taxon>
        <taxon>Leishmania</taxon>
        <taxon>Leishmania braziliensis species complex</taxon>
    </lineage>
</organism>
<dbReference type="RefSeq" id="XP_001567744.1">
    <property type="nucleotide sequence ID" value="XM_001567694.1"/>
</dbReference>
<dbReference type="InterPro" id="IPR036259">
    <property type="entry name" value="MFS_trans_sf"/>
</dbReference>
<dbReference type="PANTHER" id="PTHR31585">
    <property type="entry name" value="FOLATE-BIOPTERIN TRANSPORTER 1, CHLOROPLASTIC"/>
    <property type="match status" value="1"/>
</dbReference>
<accession>A0A3P3ZF69</accession>
<dbReference type="GO" id="GO:0016020">
    <property type="term" value="C:membrane"/>
    <property type="evidence" value="ECO:0007669"/>
    <property type="project" value="UniProtKB-SubCell"/>
</dbReference>
<evidence type="ECO:0000313" key="9">
    <source>
        <dbReference type="Proteomes" id="UP000319462"/>
    </source>
</evidence>
<name>A0A3P3ZF69_LEIBR</name>
<feature type="transmembrane region" description="Helical" evidence="7">
    <location>
        <begin position="228"/>
        <end position="244"/>
    </location>
</feature>
<dbReference type="SUPFAM" id="SSF103473">
    <property type="entry name" value="MFS general substrate transporter"/>
    <property type="match status" value="1"/>
</dbReference>
<dbReference type="InterPro" id="IPR039309">
    <property type="entry name" value="BT1"/>
</dbReference>
<dbReference type="EMBL" id="LS997631">
    <property type="protein sequence ID" value="SYZ68908.1"/>
    <property type="molecule type" value="Genomic_DNA"/>
</dbReference>
<dbReference type="Proteomes" id="UP000319462">
    <property type="component" value="Chromosome 32"/>
</dbReference>
<proteinExistence type="inferred from homology"/>
<evidence type="ECO:0000313" key="8">
    <source>
        <dbReference type="EMBL" id="SYZ68908.1"/>
    </source>
</evidence>
<feature type="transmembrane region" description="Helical" evidence="7">
    <location>
        <begin position="377"/>
        <end position="401"/>
    </location>
</feature>
<keyword evidence="3" id="KW-0813">Transport</keyword>
<evidence type="ECO:0000256" key="1">
    <source>
        <dbReference type="ARBA" id="ARBA00004141"/>
    </source>
</evidence>
<comment type="similarity">
    <text evidence="2">Belongs to the major facilitator superfamily. Folate-biopterin transporter (TC 2.A.71) family.</text>
</comment>
<evidence type="ECO:0000256" key="5">
    <source>
        <dbReference type="ARBA" id="ARBA00022989"/>
    </source>
</evidence>
<evidence type="ECO:0000256" key="2">
    <source>
        <dbReference type="ARBA" id="ARBA00007015"/>
    </source>
</evidence>
<feature type="transmembrane region" description="Helical" evidence="7">
    <location>
        <begin position="305"/>
        <end position="335"/>
    </location>
</feature>
<keyword evidence="6 7" id="KW-0472">Membrane</keyword>
<feature type="transmembrane region" description="Helical" evidence="7">
    <location>
        <begin position="264"/>
        <end position="284"/>
    </location>
</feature>
<evidence type="ECO:0000256" key="4">
    <source>
        <dbReference type="ARBA" id="ARBA00022692"/>
    </source>
</evidence>
<keyword evidence="5 7" id="KW-1133">Transmembrane helix</keyword>
<feature type="transmembrane region" description="Helical" evidence="7">
    <location>
        <begin position="145"/>
        <end position="165"/>
    </location>
</feature>
<protein>
    <submittedName>
        <fullName evidence="8">BT1_family</fullName>
    </submittedName>
</protein>
<reference evidence="8 9" key="1">
    <citation type="submission" date="2018-09" db="EMBL/GenBank/DDBJ databases">
        <authorList>
            <person name="Peiro R."/>
            <person name="Begona"/>
            <person name="Cbmso G."/>
            <person name="Lopez M."/>
            <person name="Gonzalez S."/>
        </authorList>
    </citation>
    <scope>NUCLEOTIDE SEQUENCE [LARGE SCALE GENOMIC DNA]</scope>
</reference>